<dbReference type="InterPro" id="IPR008441">
    <property type="entry name" value="AfumC-like_glycosyl_Trfase"/>
</dbReference>
<dbReference type="AlphaFoldDB" id="A0AAV9X814"/>
<organism evidence="1 2">
    <name type="scientific">Orbilia ellipsospora</name>
    <dbReference type="NCBI Taxonomy" id="2528407"/>
    <lineage>
        <taxon>Eukaryota</taxon>
        <taxon>Fungi</taxon>
        <taxon>Dikarya</taxon>
        <taxon>Ascomycota</taxon>
        <taxon>Pezizomycotina</taxon>
        <taxon>Orbiliomycetes</taxon>
        <taxon>Orbiliales</taxon>
        <taxon>Orbiliaceae</taxon>
        <taxon>Orbilia</taxon>
    </lineage>
</organism>
<keyword evidence="2" id="KW-1185">Reference proteome</keyword>
<dbReference type="SUPFAM" id="SSF53448">
    <property type="entry name" value="Nucleotide-diphospho-sugar transferases"/>
    <property type="match status" value="1"/>
</dbReference>
<gene>
    <name evidence="1" type="ORF">TWF694_011103</name>
</gene>
<evidence type="ECO:0008006" key="3">
    <source>
        <dbReference type="Google" id="ProtNLM"/>
    </source>
</evidence>
<dbReference type="Pfam" id="PF05704">
    <property type="entry name" value="Caps_synth"/>
    <property type="match status" value="1"/>
</dbReference>
<sequence length="399" mass="45742">MIPETKFSIPAEFSSQLKNCKSLDNRSDEEILASLSRYSPVQDEKNIWAFWHSGISNLPDWCARNVANWSRRCGPSWNIHIIDAIPESPNYFLKWIEPDLLPKVVLEHRIPGPWTGQHTADFLRGAFLYKYGGVFMDVGVILIRSPDRIFWKHLTAPGSPYRIFTPLMYEAVMANHLVGARKGDPFIKAWHDLFIRVYQRSDENNGTLHPLLDFSRGFDFTKAADAGFRWNWNAEPEVLWEYITQVVAWVRLCIIDGGGKEINWANYAKDHILYSLALSENYLASDMFNFQAQPILDALSVSLDADKQSSEYQAAYQLVWRLLAQSSMMKITSGTALLKEPELGQLLKLPENKGKDMKPGTFAELLRFGSVNFEQLREEVELVEYKKPEIILSKGVFEV</sequence>
<reference evidence="1 2" key="1">
    <citation type="submission" date="2019-10" db="EMBL/GenBank/DDBJ databases">
        <authorList>
            <person name="Palmer J.M."/>
        </authorList>
    </citation>
    <scope>NUCLEOTIDE SEQUENCE [LARGE SCALE GENOMIC DNA]</scope>
    <source>
        <strain evidence="1 2">TWF694</strain>
    </source>
</reference>
<evidence type="ECO:0000313" key="1">
    <source>
        <dbReference type="EMBL" id="KAK6538224.1"/>
    </source>
</evidence>
<dbReference type="Gene3D" id="3.90.550.20">
    <property type="match status" value="1"/>
</dbReference>
<evidence type="ECO:0000313" key="2">
    <source>
        <dbReference type="Proteomes" id="UP001365542"/>
    </source>
</evidence>
<dbReference type="GO" id="GO:0016757">
    <property type="term" value="F:glycosyltransferase activity"/>
    <property type="evidence" value="ECO:0007669"/>
    <property type="project" value="InterPro"/>
</dbReference>
<accession>A0AAV9X814</accession>
<comment type="caution">
    <text evidence="1">The sequence shown here is derived from an EMBL/GenBank/DDBJ whole genome shotgun (WGS) entry which is preliminary data.</text>
</comment>
<name>A0AAV9X814_9PEZI</name>
<dbReference type="EMBL" id="JAVHJO010000008">
    <property type="protein sequence ID" value="KAK6538224.1"/>
    <property type="molecule type" value="Genomic_DNA"/>
</dbReference>
<protein>
    <recommendedName>
        <fullName evidence="3">Capsule polysaccharide biosynthesis protein</fullName>
    </recommendedName>
</protein>
<dbReference type="InterPro" id="IPR029044">
    <property type="entry name" value="Nucleotide-diphossugar_trans"/>
</dbReference>
<proteinExistence type="predicted"/>
<dbReference type="Proteomes" id="UP001365542">
    <property type="component" value="Unassembled WGS sequence"/>
</dbReference>